<dbReference type="AlphaFoldDB" id="A0A173TWD0"/>
<dbReference type="EMBL" id="CYYA01000010">
    <property type="protein sequence ID" value="CUN06620.1"/>
    <property type="molecule type" value="Genomic_DNA"/>
</dbReference>
<sequence length="491" mass="58334">MGYLGAINETSYLAVPNAPVYRKIMRCFYREYEKMHFQLYKEDVLKMVKQDEAFQNYSMEALIPDLEALVKWKNLTPIQDPGKVYTIADYKNKQYRYTMSEYAVEIERLTVRLENLFLESGNLSTNFFIRLEKSLEDMEQMSYASLKEINEWWGLLQEDFKRLNQNYQDYLRDFYSGKADRLMKSVEFVVHKDKFIKYLNEFVQELQHHSKHMEQLLSKNMALMESDILEKVIASEMDIPHAMLVAHGNAEPSIRENVVGKWNSLKNWFLDSPDRECECKKVLKITNDIIRNLIRNAALIVQMQNWGISRKDDYRKFLELFLKCDELEEAHCLSAHVFGVQKIEHFKVNEPREEDRINQSVYEEMPVEFLLKPHTRNYREKKSRNGFTDKSVEKMMQRKQYLDQAEKQKEIVMHYIKNGKIDFSEIEDVISADTRTVFLQWITLANMSSQKRGSTEYGQQYHLCRKKGSCVLKCEDGDLTMPEFILEFEES</sequence>
<dbReference type="InterPro" id="IPR013493">
    <property type="entry name" value="CHP02677"/>
</dbReference>
<accession>A0A173TWD0</accession>
<gene>
    <name evidence="1" type="ORF">ERS852448_01712</name>
</gene>
<evidence type="ECO:0000313" key="1">
    <source>
        <dbReference type="EMBL" id="CUN06620.1"/>
    </source>
</evidence>
<dbReference type="Pfam" id="PF09660">
    <property type="entry name" value="DUF2397"/>
    <property type="match status" value="1"/>
</dbReference>
<protein>
    <submittedName>
        <fullName evidence="1">Protein of uncharacterized function (DUF2397)</fullName>
    </submittedName>
</protein>
<organism evidence="1 2">
    <name type="scientific">Eubacterium ramulus</name>
    <dbReference type="NCBI Taxonomy" id="39490"/>
    <lineage>
        <taxon>Bacteria</taxon>
        <taxon>Bacillati</taxon>
        <taxon>Bacillota</taxon>
        <taxon>Clostridia</taxon>
        <taxon>Eubacteriales</taxon>
        <taxon>Eubacteriaceae</taxon>
        <taxon>Eubacterium</taxon>
    </lineage>
</organism>
<evidence type="ECO:0000313" key="2">
    <source>
        <dbReference type="Proteomes" id="UP000095492"/>
    </source>
</evidence>
<dbReference type="NCBIfam" id="TIGR02677">
    <property type="entry name" value="TIGR02677 family protein"/>
    <property type="match status" value="1"/>
</dbReference>
<dbReference type="STRING" id="39490.ERS852448_01712"/>
<name>A0A173TWD0_EUBRA</name>
<proteinExistence type="predicted"/>
<dbReference type="RefSeq" id="WP_055290317.1">
    <property type="nucleotide sequence ID" value="NZ_CP173382.1"/>
</dbReference>
<dbReference type="GeneID" id="97391788"/>
<dbReference type="OrthoDB" id="1639410at2"/>
<dbReference type="Proteomes" id="UP000095492">
    <property type="component" value="Unassembled WGS sequence"/>
</dbReference>
<reference evidence="1 2" key="1">
    <citation type="submission" date="2015-09" db="EMBL/GenBank/DDBJ databases">
        <authorList>
            <consortium name="Pathogen Informatics"/>
        </authorList>
    </citation>
    <scope>NUCLEOTIDE SEQUENCE [LARGE SCALE GENOMIC DNA]</scope>
    <source>
        <strain evidence="1 2">2789STDY5608891</strain>
    </source>
</reference>